<dbReference type="GO" id="GO:0005737">
    <property type="term" value="C:cytoplasm"/>
    <property type="evidence" value="ECO:0007669"/>
    <property type="project" value="TreeGrafter"/>
</dbReference>
<dbReference type="GO" id="GO:0047753">
    <property type="term" value="F:choline-sulfatase activity"/>
    <property type="evidence" value="ECO:0007669"/>
    <property type="project" value="UniProtKB-EC"/>
</dbReference>
<dbReference type="GO" id="GO:0046872">
    <property type="term" value="F:metal ion binding"/>
    <property type="evidence" value="ECO:0007669"/>
    <property type="project" value="UniProtKB-KW"/>
</dbReference>
<dbReference type="Pfam" id="PF00884">
    <property type="entry name" value="Sulfatase"/>
    <property type="match status" value="1"/>
</dbReference>
<dbReference type="InterPro" id="IPR017850">
    <property type="entry name" value="Alkaline_phosphatase_core_sf"/>
</dbReference>
<organism evidence="5 6">
    <name type="scientific">Aliishimia ponticola</name>
    <dbReference type="NCBI Taxonomy" id="2499833"/>
    <lineage>
        <taxon>Bacteria</taxon>
        <taxon>Pseudomonadati</taxon>
        <taxon>Pseudomonadota</taxon>
        <taxon>Alphaproteobacteria</taxon>
        <taxon>Rhodobacterales</taxon>
        <taxon>Paracoccaceae</taxon>
        <taxon>Aliishimia</taxon>
    </lineage>
</organism>
<dbReference type="Proteomes" id="UP000306602">
    <property type="component" value="Unassembled WGS sequence"/>
</dbReference>
<keyword evidence="2" id="KW-0479">Metal-binding</keyword>
<reference evidence="5 6" key="1">
    <citation type="submission" date="2019-04" db="EMBL/GenBank/DDBJ databases">
        <title>Shimia ponticola sp. nov., isolated from seawater.</title>
        <authorList>
            <person name="Kim Y.-O."/>
            <person name="Yoon J.-H."/>
        </authorList>
    </citation>
    <scope>NUCLEOTIDE SEQUENCE [LARGE SCALE GENOMIC DNA]</scope>
    <source>
        <strain evidence="5 6">MYP11</strain>
    </source>
</reference>
<evidence type="ECO:0000256" key="3">
    <source>
        <dbReference type="ARBA" id="ARBA00022801"/>
    </source>
</evidence>
<evidence type="ECO:0000259" key="4">
    <source>
        <dbReference type="Pfam" id="PF00884"/>
    </source>
</evidence>
<evidence type="ECO:0000256" key="2">
    <source>
        <dbReference type="ARBA" id="ARBA00022723"/>
    </source>
</evidence>
<evidence type="ECO:0000313" key="5">
    <source>
        <dbReference type="EMBL" id="THH38551.1"/>
    </source>
</evidence>
<sequence>MRAPNILFLQVDQLAAQYLKCYGDPVCKTPNIDRLAARGTVVETAYCNFPLCSPSRASMATGRLCSEIKAYDNAAELPASTPTYAHYLRAAGYQTALSGKMHFIGPDQFHGFETRLTPDLYPADFSWVPFWGDEGKRDTNDSRAVTVSGTCARSVQMDFDDLVTRSAVQHLYDVARAEDARPFFLQVSYTHPHEPYLCAREDWELYEDVDIPMPERPHLPAEAHDAHSRRLLTDFDMLEQQFDAEEIRRARRAYYGSISYIDRQVGAVMTALEKAGLADNTVIIFTSDHGEMLGERGLWFKKHFFEPSLRVPLIIAGEGFGPGRMNTPASLVDLLPTFMGLATGAPWQSDIEPLDGADLAAFRTAPQPDRPVFAEYLAEATPAPILMLRRGRFKYVYSPADPYLLYDLESDPQEVHNLADRPEYAETLRDMHAAVEARWDVSELTQDIKRSQRQRRLIRNAMQTGAPQRWNHGEAHLPAVPWYRGAGSYNDWAFAYLPEQKTRHHSAFDVPR</sequence>
<dbReference type="InterPro" id="IPR000917">
    <property type="entry name" value="Sulfatase_N"/>
</dbReference>
<dbReference type="OrthoDB" id="9795675at2"/>
<evidence type="ECO:0000256" key="1">
    <source>
        <dbReference type="ARBA" id="ARBA00008779"/>
    </source>
</evidence>
<keyword evidence="6" id="KW-1185">Reference proteome</keyword>
<dbReference type="EC" id="3.1.6.6" evidence="5"/>
<dbReference type="PANTHER" id="PTHR45953">
    <property type="entry name" value="IDURONATE 2-SULFATASE"/>
    <property type="match status" value="1"/>
</dbReference>
<dbReference type="FunFam" id="3.40.720.10:FF:000032">
    <property type="entry name" value="Choline sulfatase"/>
    <property type="match status" value="1"/>
</dbReference>
<dbReference type="EMBL" id="SRKY01000001">
    <property type="protein sequence ID" value="THH38551.1"/>
    <property type="molecule type" value="Genomic_DNA"/>
</dbReference>
<protein>
    <submittedName>
        <fullName evidence="5">Choline-sulfatase</fullName>
        <ecNumber evidence="5">3.1.6.6</ecNumber>
    </submittedName>
</protein>
<dbReference type="NCBIfam" id="TIGR03417">
    <property type="entry name" value="chol_sulfatase"/>
    <property type="match status" value="1"/>
</dbReference>
<dbReference type="PANTHER" id="PTHR45953:SF1">
    <property type="entry name" value="IDURONATE 2-SULFATASE"/>
    <property type="match status" value="1"/>
</dbReference>
<dbReference type="InterPro" id="IPR024607">
    <property type="entry name" value="Sulfatase_CS"/>
</dbReference>
<dbReference type="CDD" id="cd16032">
    <property type="entry name" value="choline-sulfatase"/>
    <property type="match status" value="1"/>
</dbReference>
<dbReference type="AlphaFoldDB" id="A0A4S4NJW0"/>
<name>A0A4S4NJW0_9RHOB</name>
<feature type="domain" description="Sulfatase N-terminal" evidence="4">
    <location>
        <begin position="4"/>
        <end position="344"/>
    </location>
</feature>
<dbReference type="InterPro" id="IPR017785">
    <property type="entry name" value="Choline-sulfatase"/>
</dbReference>
<dbReference type="PROSITE" id="PS00149">
    <property type="entry name" value="SULFATASE_2"/>
    <property type="match status" value="1"/>
</dbReference>
<proteinExistence type="inferred from homology"/>
<comment type="similarity">
    <text evidence="1">Belongs to the sulfatase family.</text>
</comment>
<evidence type="ECO:0000313" key="6">
    <source>
        <dbReference type="Proteomes" id="UP000306602"/>
    </source>
</evidence>
<accession>A0A4S4NJW0</accession>
<dbReference type="Gene3D" id="3.40.720.10">
    <property type="entry name" value="Alkaline Phosphatase, subunit A"/>
    <property type="match status" value="1"/>
</dbReference>
<gene>
    <name evidence="5" type="primary">betC</name>
    <name evidence="5" type="ORF">E4Z66_02990</name>
</gene>
<comment type="caution">
    <text evidence="5">The sequence shown here is derived from an EMBL/GenBank/DDBJ whole genome shotgun (WGS) entry which is preliminary data.</text>
</comment>
<keyword evidence="3 5" id="KW-0378">Hydrolase</keyword>
<dbReference type="SUPFAM" id="SSF53649">
    <property type="entry name" value="Alkaline phosphatase-like"/>
    <property type="match status" value="1"/>
</dbReference>
<dbReference type="RefSeq" id="WP_136461444.1">
    <property type="nucleotide sequence ID" value="NZ_SRKY01000001.1"/>
</dbReference>